<evidence type="ECO:0000313" key="2">
    <source>
        <dbReference type="Proteomes" id="UP000198773"/>
    </source>
</evidence>
<dbReference type="Proteomes" id="UP000198773">
    <property type="component" value="Unassembled WGS sequence"/>
</dbReference>
<dbReference type="OrthoDB" id="556502at2"/>
<organism evidence="1 2">
    <name type="scientific">Alkalimonas amylolytica</name>
    <dbReference type="NCBI Taxonomy" id="152573"/>
    <lineage>
        <taxon>Bacteria</taxon>
        <taxon>Pseudomonadati</taxon>
        <taxon>Pseudomonadota</taxon>
        <taxon>Gammaproteobacteria</taxon>
        <taxon>Alkalimonas</taxon>
    </lineage>
</organism>
<keyword evidence="2" id="KW-1185">Reference proteome</keyword>
<dbReference type="InterPro" id="IPR027417">
    <property type="entry name" value="P-loop_NTPase"/>
</dbReference>
<sequence>MVLFELAPVDISNLNDADLRELVARLCEAELSRQGISSVHIKWGGAQEAPDGGLDVYVQDVGSLPSPGFVPRINTGIQVKKNSMSKAACAKEMQDSGSVKKIISSLADNHGAYIIVSGKDRCSDRMLSDRISGMASAITGLPNKENLKLDFYCSDRLCNWLRQHPGVALWARIKLGKPLSGWKPFRRWTSVPANKEDELLLDDHPCVRDLNSPDKSAVALIDGIKLARDKLRNPCSAVRITGLSGVGKTRFAQALFEAGTGENVLSSTGVIYADLGEDLKPSAAELLTYLIANDYAAFVVLDNCNPDVHRQLQRQLSESNARLSLLTIEYDISDDKPEETDVIHLEPASEKTVSSLIQRRFPELGQLNADRIAEFAGGNARVAIALANRVDADETLTKFSDDALFKRLFSQRKEHSVSLLHNAELLSLVYSFNVSAKEFNDELSVFAQIGDVTRKSLHKDQAELLRRQLVQQRGHWRAVLPHALANRLASRALESIAPDEINAELFKPENIRLLKSCAHRLGYLHDCQAAHELASSWLQPGAPLHNIASGDVQQIAILTYIAPVFPATALAAIERACVDKKFASRKNTYFSTVVGLLCKLAYEDNMFDRAATVLVKFAETENKDENNDSIVNKLSQLFSLYLSGTQATPERRQKFLRHLHCSDNKRYQEIAEKLFSSAFEAYHWSSFGGFSFGARKRDWGWRPQTNADVKTWYEGFIEILKPGLESADENIRNHNRSILVSNFRGLWSEAHCFKTLENLITKQNELKHWPEMLLAVKQTLHYDKSAHSPELLILLQSLEKKLTPSSFIEDLEYHLFSSIHTLTEHCEDEYPESYQAICKKITSFGEMVASQSEILESLAPQLWITDRDSIWLFGKGLAQGSQDKTEAFTYLVSLMQKQKRTMVYPNLFAGFISAVYTENSVQAEQLQAQTLLIPELQQHFVYLLCSTPINQWGANKLVEVAKHGLVEASKFQRLSRGRIHETISDNDFAEILNAVSKLENGIFSVIEILSMRFYIDKKSTYVPQDILKKLGRTTIYRLLSLDKDNVHYNQLFGLDRVIELCITETAPQNEIVNIIDCLCDGLSNYRLFRPDITKIISAVVKSFPELVLDRVLKDVDNQGHLTYYLFKDNSSRHVSYLNQVPAKRVLAWCNKEETRIKIVAKSISAYKRLPNEPDQDGNLRVTTLTEHALALLDIAQDKLAIAESIYKDICPTSWLGSRADIMEERARAFAVLTNHVTPEIREFAKSKMIILEQVIKKTREQEAAENNEREQRFE</sequence>
<gene>
    <name evidence="1" type="ORF">SAMN04488051_103498</name>
</gene>
<dbReference type="STRING" id="152573.SAMN04488051_103498"/>
<dbReference type="InterPro" id="IPR016024">
    <property type="entry name" value="ARM-type_fold"/>
</dbReference>
<dbReference type="SUPFAM" id="SSF52540">
    <property type="entry name" value="P-loop containing nucleoside triphosphate hydrolases"/>
    <property type="match status" value="1"/>
</dbReference>
<evidence type="ECO:0000313" key="1">
    <source>
        <dbReference type="EMBL" id="SEA51048.1"/>
    </source>
</evidence>
<dbReference type="SUPFAM" id="SSF48371">
    <property type="entry name" value="ARM repeat"/>
    <property type="match status" value="1"/>
</dbReference>
<proteinExistence type="predicted"/>
<reference evidence="1 2" key="1">
    <citation type="submission" date="2016-10" db="EMBL/GenBank/DDBJ databases">
        <authorList>
            <person name="de Groot N.N."/>
        </authorList>
    </citation>
    <scope>NUCLEOTIDE SEQUENCE [LARGE SCALE GENOMIC DNA]</scope>
    <source>
        <strain evidence="1 2">CGMCC 1.3430</strain>
    </source>
</reference>
<dbReference type="EMBL" id="FNRM01000003">
    <property type="protein sequence ID" value="SEA51048.1"/>
    <property type="molecule type" value="Genomic_DNA"/>
</dbReference>
<dbReference type="AlphaFoldDB" id="A0A1H4BSG0"/>
<dbReference type="RefSeq" id="WP_091341921.1">
    <property type="nucleotide sequence ID" value="NZ_FNRM01000003.1"/>
</dbReference>
<protein>
    <submittedName>
        <fullName evidence="1">Uncharacterized protein</fullName>
    </submittedName>
</protein>
<name>A0A1H4BSG0_ALKAM</name>
<accession>A0A1H4BSG0</accession>